<evidence type="ECO:0000313" key="1">
    <source>
        <dbReference type="EMBL" id="CAG9563905.1"/>
    </source>
</evidence>
<dbReference type="AlphaFoldDB" id="A0A8J2W1L8"/>
<dbReference type="EMBL" id="CAKASE010000050">
    <property type="protein sequence ID" value="CAG9563905.1"/>
    <property type="molecule type" value="Genomic_DNA"/>
</dbReference>
<evidence type="ECO:0000313" key="2">
    <source>
        <dbReference type="Proteomes" id="UP000789524"/>
    </source>
</evidence>
<proteinExistence type="predicted"/>
<comment type="caution">
    <text evidence="1">The sequence shown here is derived from an EMBL/GenBank/DDBJ whole genome shotgun (WGS) entry which is preliminary data.</text>
</comment>
<organism evidence="1 2">
    <name type="scientific">Danaus chrysippus</name>
    <name type="common">African queen</name>
    <dbReference type="NCBI Taxonomy" id="151541"/>
    <lineage>
        <taxon>Eukaryota</taxon>
        <taxon>Metazoa</taxon>
        <taxon>Ecdysozoa</taxon>
        <taxon>Arthropoda</taxon>
        <taxon>Hexapoda</taxon>
        <taxon>Insecta</taxon>
        <taxon>Pterygota</taxon>
        <taxon>Neoptera</taxon>
        <taxon>Endopterygota</taxon>
        <taxon>Lepidoptera</taxon>
        <taxon>Glossata</taxon>
        <taxon>Ditrysia</taxon>
        <taxon>Papilionoidea</taxon>
        <taxon>Nymphalidae</taxon>
        <taxon>Danainae</taxon>
        <taxon>Danaini</taxon>
        <taxon>Danaina</taxon>
        <taxon>Danaus</taxon>
        <taxon>Anosia</taxon>
    </lineage>
</organism>
<keyword evidence="2" id="KW-1185">Reference proteome</keyword>
<protein>
    <submittedName>
        <fullName evidence="1">(African queen) hypothetical protein</fullName>
    </submittedName>
</protein>
<dbReference type="Proteomes" id="UP000789524">
    <property type="component" value="Unassembled WGS sequence"/>
</dbReference>
<sequence length="124" mass="13661">MQLVFNTLEQKVLRIAVEHSDSTVILIWSGNATPNTTKDGLDPTLSEEEHRYKFVSLPQGGAILMAPFTPPTVNAARTPLIVAILNHIMRSASTLQFGLLDHITREVLTRAQLVSGHQTETMTV</sequence>
<name>A0A8J2W1L8_9NEOP</name>
<reference evidence="1" key="1">
    <citation type="submission" date="2021-09" db="EMBL/GenBank/DDBJ databases">
        <authorList>
            <person name="Martin H S."/>
        </authorList>
    </citation>
    <scope>NUCLEOTIDE SEQUENCE</scope>
</reference>
<accession>A0A8J2W1L8</accession>
<gene>
    <name evidence="1" type="ORF">DCHRY22_LOCUS4978</name>
</gene>